<dbReference type="EMBL" id="CM047736">
    <property type="protein sequence ID" value="KAJ0053069.1"/>
    <property type="molecule type" value="Genomic_DNA"/>
</dbReference>
<gene>
    <name evidence="1" type="ORF">Pint_01847</name>
</gene>
<name>A0ACC0ZLM4_9ROSI</name>
<protein>
    <submittedName>
        <fullName evidence="1">Uncharacterized protein</fullName>
    </submittedName>
</protein>
<proteinExistence type="predicted"/>
<sequence>MEVSNQENGGLISVKSLEPIFIQPEKKPYNGTHLLSNLDRAVVAMMKTIYIYNLDGKTSSEAACDVIKQALSKVLVYYYPLAGRLKSNSDGKLFVECIDTEGVPFVEAIANFSIVELGDITVPETPKLEKFIYEVPGVENILEMPLMTVQVTRFKCGGFALGLTMNHCVADGKAGMEFVNSWAETARGVPLTTPPVLDNSMFMSGKRPPLDKSPTEKFNIVDISDVSNLESQYQKENTVYKSFSFDQNKLAELKKKAMEEDGGLKYCSSFTVLAALVWRARNQALKMEPHQKSRLLFTVDIRSKLNTPLPKGFFGNGVVTSECTCTASELSENPFSFAVKMVQNAIKKVNEDYVQSYNDFFENISITIPPPSLTGTLVITSWTRIAFNSADFGWGEASQFGSVVIPKEVCLFSPAGIKETEGVKLILGLPASAMNTFQELMNKV</sequence>
<dbReference type="Proteomes" id="UP001163603">
    <property type="component" value="Chromosome 1"/>
</dbReference>
<comment type="caution">
    <text evidence="1">The sequence shown here is derived from an EMBL/GenBank/DDBJ whole genome shotgun (WGS) entry which is preliminary data.</text>
</comment>
<keyword evidence="2" id="KW-1185">Reference proteome</keyword>
<organism evidence="1 2">
    <name type="scientific">Pistacia integerrima</name>
    <dbReference type="NCBI Taxonomy" id="434235"/>
    <lineage>
        <taxon>Eukaryota</taxon>
        <taxon>Viridiplantae</taxon>
        <taxon>Streptophyta</taxon>
        <taxon>Embryophyta</taxon>
        <taxon>Tracheophyta</taxon>
        <taxon>Spermatophyta</taxon>
        <taxon>Magnoliopsida</taxon>
        <taxon>eudicotyledons</taxon>
        <taxon>Gunneridae</taxon>
        <taxon>Pentapetalae</taxon>
        <taxon>rosids</taxon>
        <taxon>malvids</taxon>
        <taxon>Sapindales</taxon>
        <taxon>Anacardiaceae</taxon>
        <taxon>Pistacia</taxon>
    </lineage>
</organism>
<evidence type="ECO:0000313" key="2">
    <source>
        <dbReference type="Proteomes" id="UP001163603"/>
    </source>
</evidence>
<evidence type="ECO:0000313" key="1">
    <source>
        <dbReference type="EMBL" id="KAJ0053069.1"/>
    </source>
</evidence>
<accession>A0ACC0ZLM4</accession>
<reference evidence="2" key="1">
    <citation type="journal article" date="2023" name="G3 (Bethesda)">
        <title>Genome assembly and association tests identify interacting loci associated with vigor, precocity, and sex in interspecific pistachio rootstocks.</title>
        <authorList>
            <person name="Palmer W."/>
            <person name="Jacygrad E."/>
            <person name="Sagayaradj S."/>
            <person name="Cavanaugh K."/>
            <person name="Han R."/>
            <person name="Bertier L."/>
            <person name="Beede B."/>
            <person name="Kafkas S."/>
            <person name="Golino D."/>
            <person name="Preece J."/>
            <person name="Michelmore R."/>
        </authorList>
    </citation>
    <scope>NUCLEOTIDE SEQUENCE [LARGE SCALE GENOMIC DNA]</scope>
</reference>